<dbReference type="SUPFAM" id="SSF52518">
    <property type="entry name" value="Thiamin diphosphate-binding fold (THDP-binding)"/>
    <property type="match status" value="2"/>
</dbReference>
<dbReference type="PIRSF" id="PIRSF000156">
    <property type="entry name" value="Pyruvate_dh_E1"/>
    <property type="match status" value="1"/>
</dbReference>
<dbReference type="InterPro" id="IPR005475">
    <property type="entry name" value="Transketolase-like_Pyr-bd"/>
</dbReference>
<dbReference type="Pfam" id="PF17831">
    <property type="entry name" value="PDH_E1_M"/>
    <property type="match status" value="1"/>
</dbReference>
<evidence type="ECO:0000256" key="7">
    <source>
        <dbReference type="PIRNR" id="PIRNR000156"/>
    </source>
</evidence>
<dbReference type="InterPro" id="IPR005474">
    <property type="entry name" value="Transketolase_N"/>
</dbReference>
<dbReference type="InterPro" id="IPR029061">
    <property type="entry name" value="THDP-binding"/>
</dbReference>
<dbReference type="InterPro" id="IPR009014">
    <property type="entry name" value="Transketo_C/PFOR_II"/>
</dbReference>
<dbReference type="SMART" id="SM00861">
    <property type="entry name" value="Transket_pyr"/>
    <property type="match status" value="1"/>
</dbReference>
<evidence type="ECO:0000256" key="6">
    <source>
        <dbReference type="ARBA" id="ARBA00051231"/>
    </source>
</evidence>
<dbReference type="SUPFAM" id="SSF52922">
    <property type="entry name" value="TK C-terminal domain-like"/>
    <property type="match status" value="1"/>
</dbReference>
<gene>
    <name evidence="10" type="ORF">TMES_02975</name>
</gene>
<organism evidence="10 11">
    <name type="scientific">Thalassospira mesophila</name>
    <dbReference type="NCBI Taxonomy" id="1293891"/>
    <lineage>
        <taxon>Bacteria</taxon>
        <taxon>Pseudomonadati</taxon>
        <taxon>Pseudomonadota</taxon>
        <taxon>Alphaproteobacteria</taxon>
        <taxon>Rhodospirillales</taxon>
        <taxon>Thalassospiraceae</taxon>
        <taxon>Thalassospira</taxon>
    </lineage>
</organism>
<dbReference type="GO" id="GO:0046872">
    <property type="term" value="F:metal ion binding"/>
    <property type="evidence" value="ECO:0007669"/>
    <property type="project" value="UniProtKB-KW"/>
</dbReference>
<evidence type="ECO:0000259" key="9">
    <source>
        <dbReference type="SMART" id="SM00861"/>
    </source>
</evidence>
<comment type="caution">
    <text evidence="10">The sequence shown here is derived from an EMBL/GenBank/DDBJ whole genome shotgun (WGS) entry which is preliminary data.</text>
</comment>
<dbReference type="AlphaFoldDB" id="A0A1Y2L605"/>
<dbReference type="Pfam" id="PF00456">
    <property type="entry name" value="Transketolase_N"/>
    <property type="match status" value="1"/>
</dbReference>
<dbReference type="GO" id="GO:0004739">
    <property type="term" value="F:pyruvate dehydrogenase (acetyl-transferring) activity"/>
    <property type="evidence" value="ECO:0007669"/>
    <property type="project" value="UniProtKB-EC"/>
</dbReference>
<evidence type="ECO:0000256" key="8">
    <source>
        <dbReference type="PIRSR" id="PIRSR000156-1"/>
    </source>
</evidence>
<evidence type="ECO:0000256" key="4">
    <source>
        <dbReference type="ARBA" id="ARBA00007131"/>
    </source>
</evidence>
<keyword evidence="8" id="KW-0460">Magnesium</keyword>
<keyword evidence="7" id="KW-0670">Pyruvate</keyword>
<accession>A0A1Y2L605</accession>
<feature type="domain" description="Transketolase-like pyrimidine-binding" evidence="9">
    <location>
        <begin position="415"/>
        <end position="621"/>
    </location>
</feature>
<keyword evidence="8" id="KW-0479">Metal-binding</keyword>
<evidence type="ECO:0000256" key="3">
    <source>
        <dbReference type="ARBA" id="ARBA00003157"/>
    </source>
</evidence>
<dbReference type="Gene3D" id="3.40.50.970">
    <property type="match status" value="2"/>
</dbReference>
<comment type="catalytic activity">
    <reaction evidence="6 7">
        <text>N(6)-[(R)-lipoyl]-L-lysyl-[protein] + pyruvate + H(+) = N(6)-[(R)-S(8)-acetyldihydrolipoyl]-L-lysyl-[protein] + CO2</text>
        <dbReference type="Rhea" id="RHEA:19189"/>
        <dbReference type="Rhea" id="RHEA-COMP:10474"/>
        <dbReference type="Rhea" id="RHEA-COMP:10478"/>
        <dbReference type="ChEBI" id="CHEBI:15361"/>
        <dbReference type="ChEBI" id="CHEBI:15378"/>
        <dbReference type="ChEBI" id="CHEBI:16526"/>
        <dbReference type="ChEBI" id="CHEBI:83099"/>
        <dbReference type="ChEBI" id="CHEBI:83111"/>
        <dbReference type="EC" id="1.2.4.1"/>
    </reaction>
</comment>
<evidence type="ECO:0000256" key="2">
    <source>
        <dbReference type="ARBA" id="ARBA00001964"/>
    </source>
</evidence>
<evidence type="ECO:0000256" key="5">
    <source>
        <dbReference type="ARBA" id="ARBA00017172"/>
    </source>
</evidence>
<dbReference type="PANTHER" id="PTHR43825">
    <property type="entry name" value="PYRUVATE DEHYDROGENASE E1 COMPONENT"/>
    <property type="match status" value="1"/>
</dbReference>
<proteinExistence type="inferred from homology"/>
<feature type="binding site" evidence="8">
    <location>
        <position position="197"/>
    </location>
    <ligand>
        <name>Mg(2+)</name>
        <dbReference type="ChEBI" id="CHEBI:18420"/>
    </ligand>
</feature>
<comment type="similarity">
    <text evidence="4">Belongs to the transketolase family.</text>
</comment>
<evidence type="ECO:0000313" key="11">
    <source>
        <dbReference type="Proteomes" id="UP000193391"/>
    </source>
</evidence>
<dbReference type="STRING" id="1293891.TMES_02975"/>
<keyword evidence="11" id="KW-1185">Reference proteome</keyword>
<reference evidence="10 11" key="1">
    <citation type="submission" date="2014-03" db="EMBL/GenBank/DDBJ databases">
        <title>The draft genome sequence of Thalassospira mesophila JCM 18969.</title>
        <authorList>
            <person name="Lai Q."/>
            <person name="Shao Z."/>
        </authorList>
    </citation>
    <scope>NUCLEOTIDE SEQUENCE [LARGE SCALE GENOMIC DNA]</scope>
    <source>
        <strain evidence="10 11">JCM 18969</strain>
    </source>
</reference>
<feature type="binding site" evidence="8">
    <location>
        <position position="199"/>
    </location>
    <ligand>
        <name>Mg(2+)</name>
        <dbReference type="ChEBI" id="CHEBI:18420"/>
    </ligand>
</feature>
<dbReference type="InterPro" id="IPR004660">
    <property type="entry name" value="PDH_E1"/>
</dbReference>
<keyword evidence="7" id="KW-0560">Oxidoreductase</keyword>
<feature type="binding site" evidence="8">
    <location>
        <position position="167"/>
    </location>
    <ligand>
        <name>Mg(2+)</name>
        <dbReference type="ChEBI" id="CHEBI:18420"/>
    </ligand>
</feature>
<dbReference type="Proteomes" id="UP000193391">
    <property type="component" value="Unassembled WGS sequence"/>
</dbReference>
<dbReference type="InterPro" id="IPR041621">
    <property type="entry name" value="PDH_E1_M"/>
</dbReference>
<protein>
    <recommendedName>
        <fullName evidence="5 7">Pyruvate dehydrogenase E1 component</fullName>
        <ecNumber evidence="7">1.2.4.1</ecNumber>
    </recommendedName>
</protein>
<dbReference type="Gene3D" id="3.40.50.920">
    <property type="match status" value="1"/>
</dbReference>
<comment type="cofactor">
    <cofactor evidence="1 8">
        <name>Mg(2+)</name>
        <dbReference type="ChEBI" id="CHEBI:18420"/>
    </cofactor>
</comment>
<dbReference type="InterPro" id="IPR051157">
    <property type="entry name" value="PDH/Transketolase"/>
</dbReference>
<evidence type="ECO:0000256" key="1">
    <source>
        <dbReference type="ARBA" id="ARBA00001946"/>
    </source>
</evidence>
<dbReference type="EC" id="1.2.4.1" evidence="7"/>
<name>A0A1Y2L605_9PROT</name>
<keyword evidence="7" id="KW-0786">Thiamine pyrophosphate</keyword>
<dbReference type="PANTHER" id="PTHR43825:SF4">
    <property type="entry name" value="PYRUVATE DEHYDROGENASE E1 COMPONENT"/>
    <property type="match status" value="1"/>
</dbReference>
<sequence length="787" mass="86840">MEATAGTCVSAKELKMLGEVEKKVRWLSSWTIHHANHIRPKRDGIKVGGHQASCASLSTLMTALYFNVLRPQDRIAVKPHASPVFHAINYMFGRQSREKLENFRAFGGAQSYPSRTKDGDVVDFSTGSVGLGAAVTNFAALTQDYLRYKNMLPKGQKPGRMVALVGDAELDEGNIYEALLDTWKHDIRNVWWVIDYNRQSLDGMIDAHLFRVIGRFFRAVGWNVITIKYGRKLHEAFARPGGKSLKKWLNESPNDVYSALTFQGGAAWRKQILADMPGDNALASLLADYDDDALHDLMTNLGGHCMEAILNAFENVPNDKPTVFIAYTVKGYGLPLQGHKDNHAGLMNIPQMEGFRAANNIAEGDEWDMTAGLECAADDLRAFVDAAPFNDRQPRQKFAEIITVPEMPYQRTATSSTQEVFGKILNELAKSKNSAFADRIVTTSPDVTVSTNLGGFVNQRGLFARENLADEFRDRKVPSAQKWIRTPKGQHVELGIAENNLFLNLAALGLSHSLFGQRLFPIGTLYDPFIARGLDALNYACYQDARFMVVATPSGITLAPEGGAHQSIGTPMIGMGQPGLTSFEPSFGDEVAAVMGWSFNHMQDKDGGSVYLRLSTKPVNQPDRELDDATKADIVRGGYWMREPGENCKMVLAYCGAMAPEAIAAWEQLKDDHPGLGLLVVTSTDRLYNEWQDMERARLEGKTGKNASNNDDMAHIENLLKPLARDARMVTVIDGHPAALAWLGSVRGHAVAPLGINAFGQCGDSIDLYNHYQIDTAAILRAAKRWD</sequence>
<comment type="cofactor">
    <cofactor evidence="2 7">
        <name>thiamine diphosphate</name>
        <dbReference type="ChEBI" id="CHEBI:58937"/>
    </cofactor>
</comment>
<comment type="function">
    <text evidence="3 7">Component of the pyruvate dehydrogenase (PDH) complex, that catalyzes the overall conversion of pyruvate to acetyl-CoA and CO(2).</text>
</comment>
<dbReference type="EMBL" id="JFKA01000001">
    <property type="protein sequence ID" value="OSQ40990.1"/>
    <property type="molecule type" value="Genomic_DNA"/>
</dbReference>
<evidence type="ECO:0000313" key="10">
    <source>
        <dbReference type="EMBL" id="OSQ40990.1"/>
    </source>
</evidence>